<keyword evidence="2" id="KW-1185">Reference proteome</keyword>
<proteinExistence type="predicted"/>
<accession>A0ABP0P078</accession>
<evidence type="ECO:0000313" key="1">
    <source>
        <dbReference type="EMBL" id="CAK9069448.1"/>
    </source>
</evidence>
<organism evidence="1 2">
    <name type="scientific">Durusdinium trenchii</name>
    <dbReference type="NCBI Taxonomy" id="1381693"/>
    <lineage>
        <taxon>Eukaryota</taxon>
        <taxon>Sar</taxon>
        <taxon>Alveolata</taxon>
        <taxon>Dinophyceae</taxon>
        <taxon>Suessiales</taxon>
        <taxon>Symbiodiniaceae</taxon>
        <taxon>Durusdinium</taxon>
    </lineage>
</organism>
<evidence type="ECO:0000313" key="2">
    <source>
        <dbReference type="Proteomes" id="UP001642484"/>
    </source>
</evidence>
<name>A0ABP0P078_9DINO</name>
<reference evidence="1 2" key="1">
    <citation type="submission" date="2024-02" db="EMBL/GenBank/DDBJ databases">
        <authorList>
            <person name="Chen Y."/>
            <person name="Shah S."/>
            <person name="Dougan E. K."/>
            <person name="Thang M."/>
            <person name="Chan C."/>
        </authorList>
    </citation>
    <scope>NUCLEOTIDE SEQUENCE [LARGE SCALE GENOMIC DNA]</scope>
</reference>
<gene>
    <name evidence="1" type="ORF">CCMP2556_LOCUS34154</name>
</gene>
<protein>
    <submittedName>
        <fullName evidence="1">Uncharacterized protein</fullName>
    </submittedName>
</protein>
<dbReference type="Proteomes" id="UP001642484">
    <property type="component" value="Unassembled WGS sequence"/>
</dbReference>
<dbReference type="EMBL" id="CAXAMN010022439">
    <property type="protein sequence ID" value="CAK9069448.1"/>
    <property type="molecule type" value="Genomic_DNA"/>
</dbReference>
<comment type="caution">
    <text evidence="1">The sequence shown here is derived from an EMBL/GenBank/DDBJ whole genome shotgun (WGS) entry which is preliminary data.</text>
</comment>
<sequence>MTAEKTWSVEPSHFADLTGAAWARALHRVSRRRWSQWAKWSTQAWCLGRGEITGFPKERCSVASEETEFTVARDILAESNWLTCKVLLQVKAWNDAAHLREVYNEVSKMDLAQESSTVAELVSQREELAKKNGDQWRCDEFSGQNEACGSRYQEHNGATFQCVVRPAGSGVTNCLTGHRCKVPEVCPAKQLESLGNGFCSSGQIYGSHAWELASSSGGVKGFDTPEYEAGGLDHQNS</sequence>